<proteinExistence type="predicted"/>
<sequence>MTGEKKSVVGGENYVFLLNDEQKARRLTLREIKKDKEALLEAKRSRVPFSAERPKGVTYNDITINIDEVSFIPMRYKSSEGGRGGRGGRGGSERGGFNEGKGSESSVRGGFNEGKGSESSVRGGFNTQPLSGGSGSRGRGRQTSEERSERGGSGSRGRGGGRGRESERGGSGSRGRGRGQRY</sequence>
<feature type="compositionally biased region" description="Gly residues" evidence="1">
    <location>
        <begin position="81"/>
        <end position="99"/>
    </location>
</feature>
<protein>
    <submittedName>
        <fullName evidence="2">Uncharacterized protein</fullName>
    </submittedName>
</protein>
<evidence type="ECO:0000313" key="2">
    <source>
        <dbReference type="EMBL" id="AYV86195.1"/>
    </source>
</evidence>
<organism evidence="2">
    <name type="scientific">Solumvirus sp</name>
    <dbReference type="NCBI Taxonomy" id="2487773"/>
    <lineage>
        <taxon>Viruses</taxon>
        <taxon>Pithoviruses</taxon>
    </lineage>
</organism>
<dbReference type="EMBL" id="MK072499">
    <property type="protein sequence ID" value="AYV86195.1"/>
    <property type="molecule type" value="Genomic_DNA"/>
</dbReference>
<evidence type="ECO:0000256" key="1">
    <source>
        <dbReference type="SAM" id="MobiDB-lite"/>
    </source>
</evidence>
<feature type="compositionally biased region" description="Polar residues" evidence="1">
    <location>
        <begin position="117"/>
        <end position="130"/>
    </location>
</feature>
<reference evidence="2" key="1">
    <citation type="submission" date="2018-10" db="EMBL/GenBank/DDBJ databases">
        <title>Hidden diversity of soil giant viruses.</title>
        <authorList>
            <person name="Schulz F."/>
            <person name="Alteio L."/>
            <person name="Goudeau D."/>
            <person name="Ryan E.M."/>
            <person name="Malmstrom R.R."/>
            <person name="Blanchard J."/>
            <person name="Woyke T."/>
        </authorList>
    </citation>
    <scope>NUCLEOTIDE SEQUENCE</scope>
    <source>
        <strain evidence="2">SMV1</strain>
    </source>
</reference>
<feature type="compositionally biased region" description="Gly residues" evidence="1">
    <location>
        <begin position="151"/>
        <end position="160"/>
    </location>
</feature>
<accession>A0A3G5AG64</accession>
<name>A0A3G5AG64_9VIRU</name>
<gene>
    <name evidence="2" type="ORF">Solumvirus2_2</name>
</gene>
<feature type="region of interest" description="Disordered" evidence="1">
    <location>
        <begin position="75"/>
        <end position="182"/>
    </location>
</feature>